<name>K0TGL5_THAOC</name>
<feature type="non-terminal residue" evidence="3">
    <location>
        <position position="402"/>
    </location>
</feature>
<feature type="compositionally biased region" description="Polar residues" evidence="1">
    <location>
        <begin position="33"/>
        <end position="44"/>
    </location>
</feature>
<protein>
    <submittedName>
        <fullName evidence="3">Uncharacterized protein</fullName>
    </submittedName>
</protein>
<evidence type="ECO:0000256" key="1">
    <source>
        <dbReference type="SAM" id="MobiDB-lite"/>
    </source>
</evidence>
<proteinExistence type="predicted"/>
<feature type="chain" id="PRO_5003841040" evidence="2">
    <location>
        <begin position="21"/>
        <end position="402"/>
    </location>
</feature>
<reference evidence="3 4" key="1">
    <citation type="journal article" date="2012" name="Genome Biol.">
        <title>Genome and low-iron response of an oceanic diatom adapted to chronic iron limitation.</title>
        <authorList>
            <person name="Lommer M."/>
            <person name="Specht M."/>
            <person name="Roy A.S."/>
            <person name="Kraemer L."/>
            <person name="Andreson R."/>
            <person name="Gutowska M.A."/>
            <person name="Wolf J."/>
            <person name="Bergner S.V."/>
            <person name="Schilhabel M.B."/>
            <person name="Klostermeier U.C."/>
            <person name="Beiko R.G."/>
            <person name="Rosenstiel P."/>
            <person name="Hippler M."/>
            <person name="Laroche J."/>
        </authorList>
    </citation>
    <scope>NUCLEOTIDE SEQUENCE [LARGE SCALE GENOMIC DNA]</scope>
    <source>
        <strain evidence="3 4">CCMP1005</strain>
    </source>
</reference>
<feature type="region of interest" description="Disordered" evidence="1">
    <location>
        <begin position="25"/>
        <end position="44"/>
    </location>
</feature>
<keyword evidence="4" id="KW-1185">Reference proteome</keyword>
<gene>
    <name evidence="3" type="ORF">THAOC_05678</name>
</gene>
<dbReference type="AlphaFoldDB" id="K0TGL5"/>
<dbReference type="Proteomes" id="UP000266841">
    <property type="component" value="Unassembled WGS sequence"/>
</dbReference>
<evidence type="ECO:0000256" key="2">
    <source>
        <dbReference type="SAM" id="SignalP"/>
    </source>
</evidence>
<evidence type="ECO:0000313" key="4">
    <source>
        <dbReference type="Proteomes" id="UP000266841"/>
    </source>
</evidence>
<accession>K0TGL5</accession>
<feature type="signal peptide" evidence="2">
    <location>
        <begin position="1"/>
        <end position="20"/>
    </location>
</feature>
<evidence type="ECO:0000313" key="3">
    <source>
        <dbReference type="EMBL" id="EJK72756.1"/>
    </source>
</evidence>
<organism evidence="3 4">
    <name type="scientific">Thalassiosira oceanica</name>
    <name type="common">Marine diatom</name>
    <dbReference type="NCBI Taxonomy" id="159749"/>
    <lineage>
        <taxon>Eukaryota</taxon>
        <taxon>Sar</taxon>
        <taxon>Stramenopiles</taxon>
        <taxon>Ochrophyta</taxon>
        <taxon>Bacillariophyta</taxon>
        <taxon>Coscinodiscophyceae</taxon>
        <taxon>Thalassiosirophycidae</taxon>
        <taxon>Thalassiosirales</taxon>
        <taxon>Thalassiosiraceae</taxon>
        <taxon>Thalassiosira</taxon>
    </lineage>
</organism>
<comment type="caution">
    <text evidence="3">The sequence shown here is derived from an EMBL/GenBank/DDBJ whole genome shotgun (WGS) entry which is preliminary data.</text>
</comment>
<keyword evidence="2" id="KW-0732">Signal</keyword>
<sequence>MRPPFAVLVLLSATAWGASGAKLARERRRNQDVPATTPQPTLEATSAPTGPCLYYTNYVSGCTNDCGQEPTQATYETIDECCINHHNYEGAGGYVECMNITAVPTLAPTSYAPTVPVTIAPTAPCPHYNSWDGTCVNDCQEPLVPRWFDSLDECCLSEYTWDGAYETCMGICLFYNNWEGTCVADCQHDLRLDLTYLTVEECCDGQYTWAGAYDSCMKLALPGMNLTAAPTYIPTAAPSGIPTTPQPTAPCPYYSNFVSGCVNDCMQKGYEPIYDTLEACCTYHHDWIDAPGDYEDCIAEGMESLRDRLGLTKSPTYIPTRQPSDPPTSLSPTAACLYYTNYNTQCVNDCMQKGYEPMHDTLEACCTYHHGWIDAPGDYEDCIAEGMESLRDRLGLTKSPTY</sequence>
<dbReference type="EMBL" id="AGNL01005354">
    <property type="protein sequence ID" value="EJK72756.1"/>
    <property type="molecule type" value="Genomic_DNA"/>
</dbReference>